<feature type="compositionally biased region" description="Basic and acidic residues" evidence="3">
    <location>
        <begin position="253"/>
        <end position="263"/>
    </location>
</feature>
<dbReference type="InterPro" id="IPR036390">
    <property type="entry name" value="WH_DNA-bd_sf"/>
</dbReference>
<name>A0A7M5UW31_9CNID</name>
<dbReference type="PANTHER" id="PTHR28637">
    <property type="entry name" value="DNA REPLICATION FACTOR CDT1"/>
    <property type="match status" value="1"/>
</dbReference>
<feature type="region of interest" description="Disordered" evidence="3">
    <location>
        <begin position="275"/>
        <end position="306"/>
    </location>
</feature>
<dbReference type="PANTHER" id="PTHR28637:SF1">
    <property type="entry name" value="DNA REPLICATION FACTOR CDT1"/>
    <property type="match status" value="1"/>
</dbReference>
<sequence>CNSLDAIRIHINRALKFFTRKKQPARKKPLNKITSFQLSINQQSIWHMAQTTVNQFFVARKSNLPFHPSKKRKVDGTDIELNPPICKKRTTTRSRGRPVKQKATTVKKNALPAPQVVNEVKEQKKEIPQSPKKTLIAIDSVISKSPVGKIKVNNDINEQAKTILHSRGNAILQSSFQGKALTSPAKASEVLLAMSPNKKKKEKLELTIKKPVVEDGLKSRRELLRKKYSNLLDNAEAPKSSTTDNKIPIESNNKLEELKESSRNRLRNKYKHLLNKESSTATSSKDVKVETTSFPSQKTISSPQKAHEKYKHLTEKNVTSTFQLPQKYKLLLEMFRCADSVLFLLQQRSEICTFDRLKKSVQSMCGREFNQKHLATMKTVYPTGFVFRQERGLYTASGDGKTNNYQLSIEADYKDLRLPTSSIKNNSSILITRRLKFESKLLALTKAHHQKFLRKLNLKIDDNEIHRWHPHFKVEDVPDIEQSALPKPPITKSFSSAADLLLKNKFAPKVADALNKASEETSSSTTASTEAKPSTSTSTASSSTKISKNQGNILKSVSSDLLERIRQKEQKKIELAMTRNPKQELRLSRMERLPDVSRIIKAYFVAEKKAAITLEDCVQKLSESYGTDLHRNNLEEHVRLIAEVVPKWLQILPVRKCMYVKLAKNFDINNVINTLADVKKKEEIGAN</sequence>
<evidence type="ECO:0000256" key="1">
    <source>
        <dbReference type="ARBA" id="ARBA00008356"/>
    </source>
</evidence>
<evidence type="ECO:0000313" key="5">
    <source>
        <dbReference type="EnsemblMetazoa" id="CLYHEMP002243.1"/>
    </source>
</evidence>
<dbReference type="InterPro" id="IPR045173">
    <property type="entry name" value="Cdt1"/>
</dbReference>
<reference evidence="5" key="1">
    <citation type="submission" date="2021-01" db="UniProtKB">
        <authorList>
            <consortium name="EnsemblMetazoa"/>
        </authorList>
    </citation>
    <scope>IDENTIFICATION</scope>
</reference>
<evidence type="ECO:0000313" key="6">
    <source>
        <dbReference type="Proteomes" id="UP000594262"/>
    </source>
</evidence>
<evidence type="ECO:0000259" key="4">
    <source>
        <dbReference type="SMART" id="SM01075"/>
    </source>
</evidence>
<dbReference type="InterPro" id="IPR038090">
    <property type="entry name" value="Cdt1_C_WH_dom_sf"/>
</dbReference>
<dbReference type="SUPFAM" id="SSF46785">
    <property type="entry name" value="Winged helix' DNA-binding domain"/>
    <property type="match status" value="1"/>
</dbReference>
<dbReference type="GO" id="GO:0030174">
    <property type="term" value="P:regulation of DNA-templated DNA replication initiation"/>
    <property type="evidence" value="ECO:0007669"/>
    <property type="project" value="InterPro"/>
</dbReference>
<dbReference type="SMART" id="SM01075">
    <property type="entry name" value="CDT1"/>
    <property type="match status" value="1"/>
</dbReference>
<dbReference type="GO" id="GO:0003677">
    <property type="term" value="F:DNA binding"/>
    <property type="evidence" value="ECO:0007669"/>
    <property type="project" value="InterPro"/>
</dbReference>
<protein>
    <recommendedName>
        <fullName evidence="4">CDT1 Geminin-binding domain-containing protein</fullName>
    </recommendedName>
</protein>
<feature type="domain" description="CDT1 Geminin-binding" evidence="4">
    <location>
        <begin position="324"/>
        <end position="487"/>
    </location>
</feature>
<dbReference type="InterPro" id="IPR014939">
    <property type="entry name" value="CDT1_Gemini-bd-like"/>
</dbReference>
<dbReference type="Pfam" id="PF08839">
    <property type="entry name" value="CDT1"/>
    <property type="match status" value="1"/>
</dbReference>
<dbReference type="InterPro" id="IPR032054">
    <property type="entry name" value="Cdt1_C"/>
</dbReference>
<dbReference type="GO" id="GO:0000278">
    <property type="term" value="P:mitotic cell cycle"/>
    <property type="evidence" value="ECO:0007669"/>
    <property type="project" value="TreeGrafter"/>
</dbReference>
<accession>A0A7M5UW31</accession>
<dbReference type="OrthoDB" id="341730at2759"/>
<dbReference type="Gene3D" id="1.10.10.1420">
    <property type="entry name" value="DNA replication factor Cdt1, C-terminal WH domain"/>
    <property type="match status" value="1"/>
</dbReference>
<dbReference type="GO" id="GO:0071163">
    <property type="term" value="P:DNA replication preinitiation complex assembly"/>
    <property type="evidence" value="ECO:0007669"/>
    <property type="project" value="InterPro"/>
</dbReference>
<dbReference type="Pfam" id="PF16679">
    <property type="entry name" value="CDT1_C"/>
    <property type="match status" value="1"/>
</dbReference>
<comment type="similarity">
    <text evidence="1">Belongs to the Cdt1 family.</text>
</comment>
<dbReference type="CDD" id="cd08767">
    <property type="entry name" value="Cdt1_c"/>
    <property type="match status" value="1"/>
</dbReference>
<dbReference type="GO" id="GO:0005634">
    <property type="term" value="C:nucleus"/>
    <property type="evidence" value="ECO:0007669"/>
    <property type="project" value="TreeGrafter"/>
</dbReference>
<feature type="region of interest" description="Disordered" evidence="3">
    <location>
        <begin position="516"/>
        <end position="547"/>
    </location>
</feature>
<dbReference type="AlphaFoldDB" id="A0A7M5UW31"/>
<dbReference type="GO" id="GO:0070182">
    <property type="term" value="F:DNA polymerase binding"/>
    <property type="evidence" value="ECO:0007669"/>
    <property type="project" value="TreeGrafter"/>
</dbReference>
<feature type="compositionally biased region" description="Polar residues" evidence="3">
    <location>
        <begin position="276"/>
        <end position="304"/>
    </location>
</feature>
<dbReference type="Proteomes" id="UP000594262">
    <property type="component" value="Unplaced"/>
</dbReference>
<proteinExistence type="inferred from homology"/>
<feature type="region of interest" description="Disordered" evidence="3">
    <location>
        <begin position="234"/>
        <end position="263"/>
    </location>
</feature>
<dbReference type="CDD" id="cd08674">
    <property type="entry name" value="Cdt1_m"/>
    <property type="match status" value="1"/>
</dbReference>
<dbReference type="EnsemblMetazoa" id="CLYHEMT002243.1">
    <property type="protein sequence ID" value="CLYHEMP002243.1"/>
    <property type="gene ID" value="CLYHEMG002243"/>
</dbReference>
<keyword evidence="2" id="KW-0131">Cell cycle</keyword>
<organism evidence="5 6">
    <name type="scientific">Clytia hemisphaerica</name>
    <dbReference type="NCBI Taxonomy" id="252671"/>
    <lineage>
        <taxon>Eukaryota</taxon>
        <taxon>Metazoa</taxon>
        <taxon>Cnidaria</taxon>
        <taxon>Hydrozoa</taxon>
        <taxon>Hydroidolina</taxon>
        <taxon>Leptothecata</taxon>
        <taxon>Obeliida</taxon>
        <taxon>Clytiidae</taxon>
        <taxon>Clytia</taxon>
    </lineage>
</organism>
<evidence type="ECO:0000256" key="2">
    <source>
        <dbReference type="ARBA" id="ARBA00023306"/>
    </source>
</evidence>
<keyword evidence="6" id="KW-1185">Reference proteome</keyword>
<evidence type="ECO:0000256" key="3">
    <source>
        <dbReference type="SAM" id="MobiDB-lite"/>
    </source>
</evidence>
<feature type="compositionally biased region" description="Low complexity" evidence="3">
    <location>
        <begin position="520"/>
        <end position="547"/>
    </location>
</feature>
<dbReference type="GO" id="GO:0000076">
    <property type="term" value="P:DNA replication checkpoint signaling"/>
    <property type="evidence" value="ECO:0007669"/>
    <property type="project" value="TreeGrafter"/>
</dbReference>